<dbReference type="RefSeq" id="WP_035939630.1">
    <property type="nucleotide sequence ID" value="NZ_CADFFX010000026.1"/>
</dbReference>
<evidence type="ECO:0000256" key="1">
    <source>
        <dbReference type="SAM" id="Phobius"/>
    </source>
</evidence>
<keyword evidence="1" id="KW-0812">Transmembrane</keyword>
<comment type="caution">
    <text evidence="2">The sequence shown here is derived from an EMBL/GenBank/DDBJ whole genome shotgun (WGS) entry which is preliminary data.</text>
</comment>
<gene>
    <name evidence="2" type="ORF">BG61_37510</name>
</gene>
<dbReference type="Proteomes" id="UP000027466">
    <property type="component" value="Unassembled WGS sequence"/>
</dbReference>
<proteinExistence type="predicted"/>
<reference evidence="2 3" key="1">
    <citation type="submission" date="2014-03" db="EMBL/GenBank/DDBJ databases">
        <title>Draft Genome Sequences of Four Burkholderia Strains.</title>
        <authorList>
            <person name="Liu X.Y."/>
            <person name="Li C.X."/>
            <person name="Xu J.H."/>
        </authorList>
    </citation>
    <scope>NUCLEOTIDE SEQUENCE [LARGE SCALE GENOMIC DNA]</scope>
    <source>
        <strain evidence="2 3">DSM 50014</strain>
    </source>
</reference>
<dbReference type="STRING" id="60547.GCA_000751215_06430"/>
<name>A0A069PE12_9BURK</name>
<sequence length="166" mass="17968">MPIVLALVALVALIYGAVWSFHALSARFGLGVATGVAVVVAALIAAAIAYWWQRRREVAPNVARSKGGDWTHELECEWGGVRLAAGKRLCDLRVGDERGGYIFADLRGARVQQAAGGAAGAGGPGEWQVALDVKDPKRGEWLLPMRDRREARKWARILSLAVEQKL</sequence>
<keyword evidence="1" id="KW-1133">Transmembrane helix</keyword>
<dbReference type="AlphaFoldDB" id="A0A069PE12"/>
<feature type="transmembrane region" description="Helical" evidence="1">
    <location>
        <begin position="30"/>
        <end position="52"/>
    </location>
</feature>
<dbReference type="EMBL" id="JFHC01000077">
    <property type="protein sequence ID" value="KDR38747.1"/>
    <property type="molecule type" value="Genomic_DNA"/>
</dbReference>
<keyword evidence="1" id="KW-0472">Membrane</keyword>
<protein>
    <submittedName>
        <fullName evidence="2">Signal peptide protein</fullName>
    </submittedName>
</protein>
<accession>A0A069PE12</accession>
<organism evidence="2 3">
    <name type="scientific">Caballeronia glathei</name>
    <dbReference type="NCBI Taxonomy" id="60547"/>
    <lineage>
        <taxon>Bacteria</taxon>
        <taxon>Pseudomonadati</taxon>
        <taxon>Pseudomonadota</taxon>
        <taxon>Betaproteobacteria</taxon>
        <taxon>Burkholderiales</taxon>
        <taxon>Burkholderiaceae</taxon>
        <taxon>Caballeronia</taxon>
    </lineage>
</organism>
<evidence type="ECO:0000313" key="2">
    <source>
        <dbReference type="EMBL" id="KDR38747.1"/>
    </source>
</evidence>
<keyword evidence="3" id="KW-1185">Reference proteome</keyword>
<evidence type="ECO:0000313" key="3">
    <source>
        <dbReference type="Proteomes" id="UP000027466"/>
    </source>
</evidence>